<protein>
    <submittedName>
        <fullName evidence="2">Uncharacterized protein</fullName>
    </submittedName>
</protein>
<dbReference type="PATRIC" id="fig|1359164.3.peg.240"/>
<evidence type="ECO:0000313" key="3">
    <source>
        <dbReference type="Proteomes" id="UP000033556"/>
    </source>
</evidence>
<evidence type="ECO:0000313" key="2">
    <source>
        <dbReference type="EMBL" id="KJV61238.1"/>
    </source>
</evidence>
<dbReference type="AlphaFoldDB" id="A0A0F3MZQ3"/>
<keyword evidence="3" id="KW-1185">Reference proteome</keyword>
<evidence type="ECO:0000256" key="1">
    <source>
        <dbReference type="SAM" id="Phobius"/>
    </source>
</evidence>
<feature type="transmembrane region" description="Helical" evidence="1">
    <location>
        <begin position="12"/>
        <end position="34"/>
    </location>
</feature>
<keyword evidence="1" id="KW-0472">Membrane</keyword>
<name>A0A0F3MZQ3_RICAM</name>
<keyword evidence="1" id="KW-0812">Transmembrane</keyword>
<proteinExistence type="predicted"/>
<reference evidence="2 3" key="1">
    <citation type="submission" date="2015-01" db="EMBL/GenBank/DDBJ databases">
        <title>Genome Sequencing of Rickettsiales.</title>
        <authorList>
            <person name="Daugherty S.C."/>
            <person name="Su Q."/>
            <person name="Abolude K."/>
            <person name="Beier-Sexton M."/>
            <person name="Carlyon J.A."/>
            <person name="Carter R."/>
            <person name="Day N.P."/>
            <person name="Dumler S.J."/>
            <person name="Dyachenko V."/>
            <person name="Godinez A."/>
            <person name="Kurtti T.J."/>
            <person name="Lichay M."/>
            <person name="Mullins K.E."/>
            <person name="Ott S."/>
            <person name="Pappas-Brown V."/>
            <person name="Paris D.H."/>
            <person name="Patel P."/>
            <person name="Richards A.L."/>
            <person name="Sadzewicz L."/>
            <person name="Sears K."/>
            <person name="Seidman D."/>
            <person name="Sengamalay N."/>
            <person name="Stenos J."/>
            <person name="Tallon L.J."/>
            <person name="Vincent G."/>
            <person name="Fraser C.M."/>
            <person name="Munderloh U."/>
            <person name="Dunning-Hotopp J.C."/>
        </authorList>
    </citation>
    <scope>NUCLEOTIDE SEQUENCE [LARGE SCALE GENOMIC DNA]</scope>
    <source>
        <strain evidence="2 3">Ac/Pa</strain>
    </source>
</reference>
<dbReference type="Proteomes" id="UP000033556">
    <property type="component" value="Unassembled WGS sequence"/>
</dbReference>
<keyword evidence="1" id="KW-1133">Transmembrane helix</keyword>
<organism evidence="2 3">
    <name type="scientific">Rickettsia amblyommatis str. Ac/Pa</name>
    <dbReference type="NCBI Taxonomy" id="1359164"/>
    <lineage>
        <taxon>Bacteria</taxon>
        <taxon>Pseudomonadati</taxon>
        <taxon>Pseudomonadota</taxon>
        <taxon>Alphaproteobacteria</taxon>
        <taxon>Rickettsiales</taxon>
        <taxon>Rickettsiaceae</taxon>
        <taxon>Rickettsieae</taxon>
        <taxon>Rickettsia</taxon>
        <taxon>spotted fever group</taxon>
    </lineage>
</organism>
<sequence length="46" mass="5221">MSFKVNLPGMRSLYLNAVLVMMKVIGCCFCYNVIESSHKLHGNLMK</sequence>
<dbReference type="EMBL" id="LANR01000001">
    <property type="protein sequence ID" value="KJV61238.1"/>
    <property type="molecule type" value="Genomic_DNA"/>
</dbReference>
<accession>A0A0F3MZQ3</accession>
<gene>
    <name evidence="2" type="ORF">APHACPA_0240</name>
</gene>
<comment type="caution">
    <text evidence="2">The sequence shown here is derived from an EMBL/GenBank/DDBJ whole genome shotgun (WGS) entry which is preliminary data.</text>
</comment>